<protein>
    <recommendedName>
        <fullName evidence="3">Nuclease SbcCD subunit C</fullName>
    </recommendedName>
</protein>
<keyword evidence="4" id="KW-0175">Coiled coil</keyword>
<dbReference type="PANTHER" id="PTHR32114:SF2">
    <property type="entry name" value="ABC TRANSPORTER ABCH.3"/>
    <property type="match status" value="1"/>
</dbReference>
<dbReference type="GO" id="GO:0004527">
    <property type="term" value="F:exonuclease activity"/>
    <property type="evidence" value="ECO:0007669"/>
    <property type="project" value="UniProtKB-KW"/>
</dbReference>
<dbReference type="InterPro" id="IPR038729">
    <property type="entry name" value="Rad50/SbcC_AAA"/>
</dbReference>
<evidence type="ECO:0000256" key="1">
    <source>
        <dbReference type="ARBA" id="ARBA00006930"/>
    </source>
</evidence>
<keyword evidence="7" id="KW-0269">Exonuclease</keyword>
<accession>A0ABR9JCK4</accession>
<gene>
    <name evidence="7" type="ORF">H4W27_000785</name>
</gene>
<evidence type="ECO:0000313" key="8">
    <source>
        <dbReference type="Proteomes" id="UP000643525"/>
    </source>
</evidence>
<feature type="coiled-coil region" evidence="4">
    <location>
        <begin position="408"/>
        <end position="475"/>
    </location>
</feature>
<dbReference type="RefSeq" id="WP_192594788.1">
    <property type="nucleotide sequence ID" value="NZ_BAAALJ010000014.1"/>
</dbReference>
<comment type="caution">
    <text evidence="7">The sequence shown here is derived from an EMBL/GenBank/DDBJ whole genome shotgun (WGS) entry which is preliminary data.</text>
</comment>
<sequence>MKLHQLTLHAFGPFGGTEQIDFDRLGADGLFLLRGRTGAGKTSILDAVTFALYGDVPGQREKTRLKSSHASPESEPFVELEFTQAGRRCRIWRSPHHGRPQKRDPSRIREVGQRVVLHTQHAGEWQPYTSGIQAANDEITRMLGLDLHQFTKVILLPQGSFAEFLHASSRDKQELLERLFDTERFTLLERHLRELARDSEQQLRETSARIQMHAESLRHAAQAMLPEVEETIETEAEGQVEAEGQTEGLGLVGAQGQAEALAQVDEADLVDRVDGLVGDRRRQLQGVAESAAAAARQAREQREELLQRDVALRRHAEHAERASAHQAQSAEVAAKRDALRRHESAELVGEWFAAAQKAADQHVQAAEAAATEARRAAAELGRFAALQPEEITARDLVDAHGAPSLEQVQAAAEELISLRARLTGAEAAEHERRHRLLLEQCVQAERAAEQAQVEADRCAEELERLSRACEDARARLVDPESLEAARDEARTAAEALLARIEVQRSRDRLQAQSDRWSAMVAERENTCEQLQERHRQRLQSYLQNVAAQLAGELEEGQPCLVCGSAEHPLPAADAGVVVTRDEVEAIKEEVQTARDALSEARVEHRSVLEQRDEIMAGLGEHAEALVAQTEADLERARGELQHVEEQRAGQRDLREQLAQDTEREQRLVQQHTQAVHSAERRREAAGQQAAEMAELEAALDALRGSYESLPRRLEELHRVQTSLRSARRQIEDAQLQHSHLERARRTAEDQLRASTFSDAQDMTSARLTLETAQEHSVAVDAWEELRRQLDYEGAQEIIQAGEARHRAGELRPRAEELTAAEASAQTTSARAQDADTALVRFGAQHEAVRDHTAKLEQARHHRDTALAEQRRRAELAATINGTGSENTLKMTLTTYVLAARLERVAEAATRHLATMSEQRYRLLHSDDATGRGLQGLDLKVHDEHSDVERSTSSLSGGETFMASLAMALGLAEVVQSESGGIGMESLFIDEGFGSLDEDSLEHVMSALHRLQGEGRRVGLVSHVSEMHRAIPTQLRVLRHRNGSTTEMVTP</sequence>
<keyword evidence="7" id="KW-0378">Hydrolase</keyword>
<reference evidence="7 8" key="1">
    <citation type="submission" date="2020-10" db="EMBL/GenBank/DDBJ databases">
        <title>Sequencing the genomes of 1000 actinobacteria strains.</title>
        <authorList>
            <person name="Klenk H.-P."/>
        </authorList>
    </citation>
    <scope>NUCLEOTIDE SEQUENCE [LARGE SCALE GENOMIC DNA]</scope>
    <source>
        <strain evidence="7 8">DSM 15666</strain>
    </source>
</reference>
<dbReference type="Pfam" id="PF13476">
    <property type="entry name" value="AAA_23"/>
    <property type="match status" value="1"/>
</dbReference>
<keyword evidence="8" id="KW-1185">Reference proteome</keyword>
<keyword evidence="7" id="KW-0540">Nuclease</keyword>
<evidence type="ECO:0000256" key="5">
    <source>
        <dbReference type="SAM" id="MobiDB-lite"/>
    </source>
</evidence>
<dbReference type="Pfam" id="PF13558">
    <property type="entry name" value="SbcC_Walker_B"/>
    <property type="match status" value="1"/>
</dbReference>
<evidence type="ECO:0000256" key="4">
    <source>
        <dbReference type="SAM" id="Coils"/>
    </source>
</evidence>
<comment type="similarity">
    <text evidence="1">Belongs to the SMC family. SbcC subfamily.</text>
</comment>
<dbReference type="SUPFAM" id="SSF52540">
    <property type="entry name" value="P-loop containing nucleoside triphosphate hydrolases"/>
    <property type="match status" value="1"/>
</dbReference>
<dbReference type="PANTHER" id="PTHR32114">
    <property type="entry name" value="ABC TRANSPORTER ABCH.3"/>
    <property type="match status" value="1"/>
</dbReference>
<evidence type="ECO:0000259" key="6">
    <source>
        <dbReference type="Pfam" id="PF13476"/>
    </source>
</evidence>
<dbReference type="EMBL" id="JADBED010000001">
    <property type="protein sequence ID" value="MBE1523667.1"/>
    <property type="molecule type" value="Genomic_DNA"/>
</dbReference>
<evidence type="ECO:0000313" key="7">
    <source>
        <dbReference type="EMBL" id="MBE1523667.1"/>
    </source>
</evidence>
<feature type="coiled-coil region" evidence="4">
    <location>
        <begin position="716"/>
        <end position="750"/>
    </location>
</feature>
<feature type="domain" description="Rad50/SbcC-type AAA" evidence="6">
    <location>
        <begin position="5"/>
        <end position="211"/>
    </location>
</feature>
<evidence type="ECO:0000256" key="3">
    <source>
        <dbReference type="ARBA" id="ARBA00013368"/>
    </source>
</evidence>
<comment type="subunit">
    <text evidence="2">Heterodimer of SbcC and SbcD.</text>
</comment>
<name>A0ABR9JCK4_9MICC</name>
<organism evidence="7 8">
    <name type="scientific">Nesterenkonia lutea</name>
    <dbReference type="NCBI Taxonomy" id="272919"/>
    <lineage>
        <taxon>Bacteria</taxon>
        <taxon>Bacillati</taxon>
        <taxon>Actinomycetota</taxon>
        <taxon>Actinomycetes</taxon>
        <taxon>Micrococcales</taxon>
        <taxon>Micrococcaceae</taxon>
        <taxon>Nesterenkonia</taxon>
    </lineage>
</organism>
<feature type="coiled-coil region" evidence="4">
    <location>
        <begin position="583"/>
        <end position="688"/>
    </location>
</feature>
<dbReference type="InterPro" id="IPR027417">
    <property type="entry name" value="P-loop_NTPase"/>
</dbReference>
<evidence type="ECO:0000256" key="2">
    <source>
        <dbReference type="ARBA" id="ARBA00011322"/>
    </source>
</evidence>
<proteinExistence type="inferred from homology"/>
<feature type="region of interest" description="Disordered" evidence="5">
    <location>
        <begin position="316"/>
        <end position="336"/>
    </location>
</feature>
<dbReference type="Proteomes" id="UP000643525">
    <property type="component" value="Unassembled WGS sequence"/>
</dbReference>
<dbReference type="Gene3D" id="3.40.50.300">
    <property type="entry name" value="P-loop containing nucleotide triphosphate hydrolases"/>
    <property type="match status" value="2"/>
</dbReference>